<dbReference type="EMBL" id="CP098611">
    <property type="protein sequence ID" value="USR92018.1"/>
    <property type="molecule type" value="Genomic_DNA"/>
</dbReference>
<organism evidence="1 2">
    <name type="scientific">Phormidium yuhuli AB48</name>
    <dbReference type="NCBI Taxonomy" id="2940671"/>
    <lineage>
        <taxon>Bacteria</taxon>
        <taxon>Bacillati</taxon>
        <taxon>Cyanobacteriota</taxon>
        <taxon>Cyanophyceae</taxon>
        <taxon>Oscillatoriophycideae</taxon>
        <taxon>Oscillatoriales</taxon>
        <taxon>Oscillatoriaceae</taxon>
        <taxon>Phormidium</taxon>
        <taxon>Phormidium yuhuli</taxon>
    </lineage>
</organism>
<evidence type="ECO:0000313" key="1">
    <source>
        <dbReference type="EMBL" id="USR92018.1"/>
    </source>
</evidence>
<dbReference type="Proteomes" id="UP001056708">
    <property type="component" value="Chromosome"/>
</dbReference>
<gene>
    <name evidence="1" type="ORF">NEA10_04650</name>
</gene>
<proteinExistence type="predicted"/>
<name>A0ABY5AT46_9CYAN</name>
<keyword evidence="2" id="KW-1185">Reference proteome</keyword>
<evidence type="ECO:0000313" key="2">
    <source>
        <dbReference type="Proteomes" id="UP001056708"/>
    </source>
</evidence>
<reference evidence="1" key="1">
    <citation type="submission" date="2022-06" db="EMBL/GenBank/DDBJ databases">
        <title>Genome sequence of Phormidium yuhuli AB48 isolated from an industrial photobioreactor environment.</title>
        <authorList>
            <person name="Qiu Y."/>
            <person name="Noonan A.J.C."/>
            <person name="Dofher K."/>
            <person name="Koch M."/>
            <person name="Kieft B."/>
            <person name="Lin X."/>
            <person name="Ziels R.M."/>
            <person name="Hallam S.J."/>
        </authorList>
    </citation>
    <scope>NUCLEOTIDE SEQUENCE</scope>
    <source>
        <strain evidence="1">AB48</strain>
    </source>
</reference>
<sequence>MATVSNSSTLKPLSDLKLSVYQADHQVKYLHLHAQLDTLMIEIETRRKQGSVPQPPQP</sequence>
<dbReference type="RefSeq" id="WP_252664097.1">
    <property type="nucleotide sequence ID" value="NZ_CP098611.1"/>
</dbReference>
<protein>
    <submittedName>
        <fullName evidence="1">Uncharacterized protein</fullName>
    </submittedName>
</protein>
<accession>A0ABY5AT46</accession>